<dbReference type="AlphaFoldDB" id="A0A5E5BBJ3"/>
<dbReference type="InterPro" id="IPR006311">
    <property type="entry name" value="TAT_signal"/>
</dbReference>
<protein>
    <recommendedName>
        <fullName evidence="5">Transmembrane protein</fullName>
    </recommendedName>
</protein>
<gene>
    <name evidence="3" type="ORF">PSP31121_03842</name>
</gene>
<evidence type="ECO:0000256" key="1">
    <source>
        <dbReference type="SAM" id="MobiDB-lite"/>
    </source>
</evidence>
<accession>A0A5E5BBJ3</accession>
<evidence type="ECO:0000313" key="4">
    <source>
        <dbReference type="Proteomes" id="UP000335538"/>
    </source>
</evidence>
<feature type="chain" id="PRO_5022835690" description="Transmembrane protein" evidence="2">
    <location>
        <begin position="36"/>
        <end position="96"/>
    </location>
</feature>
<evidence type="ECO:0008006" key="5">
    <source>
        <dbReference type="Google" id="ProtNLM"/>
    </source>
</evidence>
<reference evidence="3 4" key="1">
    <citation type="submission" date="2019-08" db="EMBL/GenBank/DDBJ databases">
        <authorList>
            <person name="Peeters C."/>
        </authorList>
    </citation>
    <scope>NUCLEOTIDE SEQUENCE [LARGE SCALE GENOMIC DNA]</scope>
    <source>
        <strain evidence="3 4">LMG 31121</strain>
    </source>
</reference>
<sequence>MKSSLTRRHATTAVGVTLGFALVILCAFAPGAASAEPQHHDAHRSVRHDIRHDMYRRSESRHYDGYRDGYAYGPPPVVYAPQTSPGISLFLPLQFR</sequence>
<feature type="compositionally biased region" description="Basic and acidic residues" evidence="1">
    <location>
        <begin position="37"/>
        <end position="53"/>
    </location>
</feature>
<dbReference type="PROSITE" id="PS51318">
    <property type="entry name" value="TAT"/>
    <property type="match status" value="1"/>
</dbReference>
<dbReference type="EMBL" id="CABPSR010000011">
    <property type="protein sequence ID" value="VVE82547.1"/>
    <property type="molecule type" value="Genomic_DNA"/>
</dbReference>
<proteinExistence type="predicted"/>
<evidence type="ECO:0000313" key="3">
    <source>
        <dbReference type="EMBL" id="VVE82547.1"/>
    </source>
</evidence>
<feature type="signal peptide" evidence="2">
    <location>
        <begin position="1"/>
        <end position="35"/>
    </location>
</feature>
<name>A0A5E5BBJ3_9BURK</name>
<organism evidence="3 4">
    <name type="scientific">Pandoraea sputorum</name>
    <dbReference type="NCBI Taxonomy" id="93222"/>
    <lineage>
        <taxon>Bacteria</taxon>
        <taxon>Pseudomonadati</taxon>
        <taxon>Pseudomonadota</taxon>
        <taxon>Betaproteobacteria</taxon>
        <taxon>Burkholderiales</taxon>
        <taxon>Burkholderiaceae</taxon>
        <taxon>Pandoraea</taxon>
    </lineage>
</organism>
<dbReference type="Proteomes" id="UP000335538">
    <property type="component" value="Unassembled WGS sequence"/>
</dbReference>
<evidence type="ECO:0000256" key="2">
    <source>
        <dbReference type="SAM" id="SignalP"/>
    </source>
</evidence>
<keyword evidence="2" id="KW-0732">Signal</keyword>
<feature type="region of interest" description="Disordered" evidence="1">
    <location>
        <begin position="34"/>
        <end position="53"/>
    </location>
</feature>